<sequence length="513" mass="57343">MYKKEVEIGSFRKVFRIPDGVVLDRIKAKFKERESTLTIVMPKSEKGIREVGIEEVKDDGVDKGLETQQMAQPAAEEVPEKDGSMGKVEVEFVEAEEKKMEENRQIKGKEVDEEVSKKETVADGVLGKDMSGGKNQEEARASKIQSMQETEKSVSRNREEPKMARIAKIEEADDVEKETVARKELGTEQIVTDYKVPKTEDAKETMKEDTGTQVSQEVAKPSQETQATIHHTEQKGSELPKLEGQVQKQRSPEADQSEKRNAGLEDDIRSRRESSDSSKPAGDTITTQQEAQAQQIETTDGISTEGESSDLEKTPPRLEKSNLLCSPFIIAAIGRGGFELGCRVKSTSALANLAKPFASHKLLASIEFGQFYMPLRLVPEIGLQKLEREKQEEPLGVSTALEASHLDELPTALFTITLIEDKTATDDLQKLCVGKDVFSQRLPVRKTLRERILAVDAESGLFQLLQDVTEDTNFETAEKDRELKYTRVERRREAKGKKASSKEQRTMLNKQGA</sequence>
<protein>
    <recommendedName>
        <fullName evidence="4">SHSP domain-containing protein</fullName>
    </recommendedName>
</protein>
<evidence type="ECO:0008006" key="4">
    <source>
        <dbReference type="Google" id="ProtNLM"/>
    </source>
</evidence>
<evidence type="ECO:0000256" key="1">
    <source>
        <dbReference type="SAM" id="MobiDB-lite"/>
    </source>
</evidence>
<feature type="compositionally biased region" description="Low complexity" evidence="1">
    <location>
        <begin position="284"/>
        <end position="299"/>
    </location>
</feature>
<evidence type="ECO:0000313" key="2">
    <source>
        <dbReference type="EMBL" id="CAB4289223.1"/>
    </source>
</evidence>
<accession>A0A6J5VM35</accession>
<feature type="compositionally biased region" description="Basic and acidic residues" evidence="1">
    <location>
        <begin position="250"/>
        <end position="276"/>
    </location>
</feature>
<feature type="compositionally biased region" description="Basic and acidic residues" evidence="1">
    <location>
        <begin position="195"/>
        <end position="210"/>
    </location>
</feature>
<dbReference type="EMBL" id="CAEKDK010000008">
    <property type="protein sequence ID" value="CAB4289223.1"/>
    <property type="molecule type" value="Genomic_DNA"/>
</dbReference>
<dbReference type="AlphaFoldDB" id="A0A6J5VM35"/>
<feature type="region of interest" description="Disordered" evidence="1">
    <location>
        <begin position="485"/>
        <end position="513"/>
    </location>
</feature>
<feature type="compositionally biased region" description="Basic and acidic residues" evidence="1">
    <location>
        <begin position="230"/>
        <end position="241"/>
    </location>
</feature>
<dbReference type="InterPro" id="IPR008978">
    <property type="entry name" value="HSP20-like_chaperone"/>
</dbReference>
<feature type="compositionally biased region" description="Basic and acidic residues" evidence="1">
    <location>
        <begin position="78"/>
        <end position="121"/>
    </location>
</feature>
<dbReference type="Gene3D" id="2.60.40.790">
    <property type="match status" value="1"/>
</dbReference>
<feature type="compositionally biased region" description="Basic and acidic residues" evidence="1">
    <location>
        <begin position="149"/>
        <end position="170"/>
    </location>
</feature>
<name>A0A6J5VM35_PRUAR</name>
<dbReference type="CDD" id="cd06464">
    <property type="entry name" value="ACD_sHsps-like"/>
    <property type="match status" value="1"/>
</dbReference>
<organism evidence="2 3">
    <name type="scientific">Prunus armeniaca</name>
    <name type="common">Apricot</name>
    <name type="synonym">Armeniaca vulgaris</name>
    <dbReference type="NCBI Taxonomy" id="36596"/>
    <lineage>
        <taxon>Eukaryota</taxon>
        <taxon>Viridiplantae</taxon>
        <taxon>Streptophyta</taxon>
        <taxon>Embryophyta</taxon>
        <taxon>Tracheophyta</taxon>
        <taxon>Spermatophyta</taxon>
        <taxon>Magnoliopsida</taxon>
        <taxon>eudicotyledons</taxon>
        <taxon>Gunneridae</taxon>
        <taxon>Pentapetalae</taxon>
        <taxon>rosids</taxon>
        <taxon>fabids</taxon>
        <taxon>Rosales</taxon>
        <taxon>Rosaceae</taxon>
        <taxon>Amygdaloideae</taxon>
        <taxon>Amygdaleae</taxon>
        <taxon>Prunus</taxon>
    </lineage>
</organism>
<dbReference type="SUPFAM" id="SSF49764">
    <property type="entry name" value="HSP20-like chaperones"/>
    <property type="match status" value="1"/>
</dbReference>
<reference evidence="2 3" key="1">
    <citation type="submission" date="2020-05" db="EMBL/GenBank/DDBJ databases">
        <authorList>
            <person name="Campoy J."/>
            <person name="Schneeberger K."/>
            <person name="Spophaly S."/>
        </authorList>
    </citation>
    <scope>NUCLEOTIDE SEQUENCE [LARGE SCALE GENOMIC DNA]</scope>
    <source>
        <strain evidence="2">PruArmRojPasFocal</strain>
    </source>
</reference>
<proteinExistence type="predicted"/>
<feature type="compositionally biased region" description="Basic and acidic residues" evidence="1">
    <location>
        <begin position="50"/>
        <end position="65"/>
    </location>
</feature>
<feature type="region of interest" description="Disordered" evidence="1">
    <location>
        <begin position="50"/>
        <end position="317"/>
    </location>
</feature>
<evidence type="ECO:0000313" key="3">
    <source>
        <dbReference type="Proteomes" id="UP000507222"/>
    </source>
</evidence>
<gene>
    <name evidence="2" type="ORF">CURHAP_LOCUS47733</name>
</gene>
<dbReference type="Proteomes" id="UP000507222">
    <property type="component" value="Unassembled WGS sequence"/>
</dbReference>
<feature type="compositionally biased region" description="Basic and acidic residues" evidence="1">
    <location>
        <begin position="177"/>
        <end position="186"/>
    </location>
</feature>
<feature type="compositionally biased region" description="Polar residues" evidence="1">
    <location>
        <begin position="211"/>
        <end position="229"/>
    </location>
</feature>